<keyword evidence="8 11" id="KW-0464">Manganese</keyword>
<dbReference type="SUPFAM" id="SSF56059">
    <property type="entry name" value="Glutathione synthetase ATP-binding domain-like"/>
    <property type="match status" value="1"/>
</dbReference>
<feature type="binding site" evidence="11">
    <location>
        <position position="260"/>
    </location>
    <ligand>
        <name>Mg(2+)</name>
        <dbReference type="ChEBI" id="CHEBI:18420"/>
        <label>1</label>
    </ligand>
</feature>
<feature type="domain" description="ATP-grasp" evidence="12">
    <location>
        <begin position="104"/>
        <end position="287"/>
    </location>
</feature>
<dbReference type="GO" id="GO:0005840">
    <property type="term" value="C:ribosome"/>
    <property type="evidence" value="ECO:0007669"/>
    <property type="project" value="UniProtKB-KW"/>
</dbReference>
<keyword evidence="4 11" id="KW-0547">Nucleotide-binding</keyword>
<comment type="caution">
    <text evidence="13">The sequence shown here is derived from an EMBL/GenBank/DDBJ whole genome shotgun (WGS) entry which is preliminary data.</text>
</comment>
<dbReference type="GO" id="GO:0005524">
    <property type="term" value="F:ATP binding"/>
    <property type="evidence" value="ECO:0007669"/>
    <property type="project" value="UniProtKB-UniRule"/>
</dbReference>
<evidence type="ECO:0000256" key="9">
    <source>
        <dbReference type="ARBA" id="ARBA00061239"/>
    </source>
</evidence>
<evidence type="ECO:0000256" key="2">
    <source>
        <dbReference type="ARBA" id="ARBA00022598"/>
    </source>
</evidence>
<keyword evidence="13" id="KW-0687">Ribonucleoprotein</keyword>
<reference evidence="13 14" key="1">
    <citation type="submission" date="2019-03" db="EMBL/GenBank/DDBJ databases">
        <title>Arenimonas daejeonensis sp. nov., isolated from compost.</title>
        <authorList>
            <person name="Jeon C.O."/>
        </authorList>
    </citation>
    <scope>NUCLEOTIDE SEQUENCE [LARGE SCALE GENOMIC DNA]</scope>
    <source>
        <strain evidence="13 14">R29</strain>
    </source>
</reference>
<dbReference type="EC" id="6.3.2.-" evidence="11"/>
<name>A0A5C4RR30_9GAMM</name>
<feature type="binding site" evidence="11">
    <location>
        <position position="248"/>
    </location>
    <ligand>
        <name>Mg(2+)</name>
        <dbReference type="ChEBI" id="CHEBI:18420"/>
        <label>1</label>
    </ligand>
</feature>
<evidence type="ECO:0000256" key="8">
    <source>
        <dbReference type="ARBA" id="ARBA00023211"/>
    </source>
</evidence>
<evidence type="ECO:0000256" key="5">
    <source>
        <dbReference type="ARBA" id="ARBA00022840"/>
    </source>
</evidence>
<proteinExistence type="inferred from homology"/>
<comment type="similarity">
    <text evidence="9">In the C-terminal section; belongs to the RimK family.</text>
</comment>
<dbReference type="GO" id="GO:0018169">
    <property type="term" value="F:ribosomal S6-glutamic acid ligase activity"/>
    <property type="evidence" value="ECO:0007669"/>
    <property type="project" value="TreeGrafter"/>
</dbReference>
<keyword evidence="14" id="KW-1185">Reference proteome</keyword>
<evidence type="ECO:0000256" key="11">
    <source>
        <dbReference type="HAMAP-Rule" id="MF_01552"/>
    </source>
</evidence>
<comment type="cofactor">
    <cofactor evidence="11">
        <name>Mg(2+)</name>
        <dbReference type="ChEBI" id="CHEBI:18420"/>
    </cofactor>
    <cofactor evidence="11">
        <name>Mn(2+)</name>
        <dbReference type="ChEBI" id="CHEBI:29035"/>
    </cofactor>
    <text evidence="11">Binds 2 magnesium or manganese ions per subunit.</text>
</comment>
<gene>
    <name evidence="11" type="primary">rimK</name>
    <name evidence="13" type="ORF">E1B00_10420</name>
</gene>
<dbReference type="HAMAP" id="MF_01552">
    <property type="entry name" value="RimK"/>
    <property type="match status" value="1"/>
</dbReference>
<feature type="binding site" evidence="11">
    <location>
        <begin position="178"/>
        <end position="179"/>
    </location>
    <ligand>
        <name>ATP</name>
        <dbReference type="ChEBI" id="CHEBI:30616"/>
    </ligand>
</feature>
<dbReference type="GO" id="GO:0009432">
    <property type="term" value="P:SOS response"/>
    <property type="evidence" value="ECO:0007669"/>
    <property type="project" value="TreeGrafter"/>
</dbReference>
<keyword evidence="13" id="KW-0689">Ribosomal protein</keyword>
<dbReference type="Proteomes" id="UP000305760">
    <property type="component" value="Unassembled WGS sequence"/>
</dbReference>
<dbReference type="GO" id="GO:0005737">
    <property type="term" value="C:cytoplasm"/>
    <property type="evidence" value="ECO:0007669"/>
    <property type="project" value="TreeGrafter"/>
</dbReference>
<feature type="binding site" evidence="11">
    <location>
        <position position="260"/>
    </location>
    <ligand>
        <name>Mg(2+)</name>
        <dbReference type="ChEBI" id="CHEBI:18420"/>
        <label>2</label>
    </ligand>
</feature>
<dbReference type="InterPro" id="IPR004666">
    <property type="entry name" value="Rp_bS6_RimK/Lys_biosynth_LsyX"/>
</dbReference>
<accession>A0A5C4RR30</accession>
<dbReference type="InterPro" id="IPR023533">
    <property type="entry name" value="RimK"/>
</dbReference>
<dbReference type="EMBL" id="SMDR01000002">
    <property type="protein sequence ID" value="TNJ33743.1"/>
    <property type="molecule type" value="Genomic_DNA"/>
</dbReference>
<keyword evidence="2 11" id="KW-0436">Ligase</keyword>
<dbReference type="GO" id="GO:0006412">
    <property type="term" value="P:translation"/>
    <property type="evidence" value="ECO:0007669"/>
    <property type="project" value="UniProtKB-KW"/>
</dbReference>
<evidence type="ECO:0000256" key="1">
    <source>
        <dbReference type="ARBA" id="ARBA00001936"/>
    </source>
</evidence>
<evidence type="ECO:0000256" key="10">
    <source>
        <dbReference type="ARBA" id="ARBA00072141"/>
    </source>
</evidence>
<dbReference type="PANTHER" id="PTHR21621">
    <property type="entry name" value="RIBOSOMAL PROTEIN S6 MODIFICATION PROTEIN"/>
    <property type="match status" value="1"/>
</dbReference>
<comment type="cofactor">
    <cofactor evidence="1">
        <name>Mn(2+)</name>
        <dbReference type="ChEBI" id="CHEBI:29035"/>
    </cofactor>
</comment>
<dbReference type="Gene3D" id="3.30.470.20">
    <property type="entry name" value="ATP-grasp fold, B domain"/>
    <property type="match status" value="1"/>
</dbReference>
<dbReference type="FunFam" id="3.30.1490.20:FF:000005">
    <property type="entry name" value="Probable alpha-L-glutamate ligase 1"/>
    <property type="match status" value="1"/>
</dbReference>
<organism evidence="13 14">
    <name type="scientific">Arenimonas terrae</name>
    <dbReference type="NCBI Taxonomy" id="2546226"/>
    <lineage>
        <taxon>Bacteria</taxon>
        <taxon>Pseudomonadati</taxon>
        <taxon>Pseudomonadota</taxon>
        <taxon>Gammaproteobacteria</taxon>
        <taxon>Lysobacterales</taxon>
        <taxon>Lysobacteraceae</taxon>
        <taxon>Arenimonas</taxon>
    </lineage>
</organism>
<dbReference type="RefSeq" id="WP_139448459.1">
    <property type="nucleotide sequence ID" value="NZ_SMDR01000002.1"/>
</dbReference>
<dbReference type="AlphaFoldDB" id="A0A5C4RR30"/>
<feature type="binding site" evidence="11">
    <location>
        <position position="141"/>
    </location>
    <ligand>
        <name>ATP</name>
        <dbReference type="ChEBI" id="CHEBI:30616"/>
    </ligand>
</feature>
<evidence type="ECO:0000256" key="7">
    <source>
        <dbReference type="ARBA" id="ARBA00022917"/>
    </source>
</evidence>
<dbReference type="InterPro" id="IPR013815">
    <property type="entry name" value="ATP_grasp_subdomain_1"/>
</dbReference>
<sequence>MKIAILSRNAKLYSTQRLVEAARVRGHTVRVLDPLRCYMQIAPGQFLLRYKGKPLSGIDAVIPRIGASVTFYGTAVLRQFELMGAYTPNGSDAVLRARDKLRCHQILAGEGLGLPVTVFGDNPDDTGDLLGMLGKPPHVIKLNEGTQGTGVILAENAGASRSVIEAFRGLYANFLVQEFIAEAKGADLRCFVVGDQVVAAMRRQAGEGEFRSNLHRGGKATPVKLSAAEIDTALRAARAMGLGVAGVDLLRSKRGPLVLEVNSSPGLEGIEGASGVDVAGAIIDFVTSAVRPRGRSRAKTAARKRPLTKG</sequence>
<evidence type="ECO:0000256" key="4">
    <source>
        <dbReference type="ARBA" id="ARBA00022741"/>
    </source>
</evidence>
<dbReference type="PANTHER" id="PTHR21621:SF7">
    <property type="entry name" value="RIBOSOMAL PROTEIN BS6--L-GLUTAMATE LIGASE"/>
    <property type="match status" value="1"/>
</dbReference>
<keyword evidence="7 11" id="KW-0648">Protein biosynthesis</keyword>
<dbReference type="Gene3D" id="3.40.50.20">
    <property type="match status" value="1"/>
</dbReference>
<keyword evidence="6 11" id="KW-0460">Magnesium</keyword>
<feature type="binding site" evidence="11">
    <location>
        <position position="187"/>
    </location>
    <ligand>
        <name>ATP</name>
        <dbReference type="ChEBI" id="CHEBI:30616"/>
    </ligand>
</feature>
<dbReference type="Pfam" id="PF08443">
    <property type="entry name" value="RimK"/>
    <property type="match status" value="1"/>
</dbReference>
<dbReference type="Gene3D" id="3.30.1490.20">
    <property type="entry name" value="ATP-grasp fold, A domain"/>
    <property type="match status" value="1"/>
</dbReference>
<dbReference type="InterPro" id="IPR011761">
    <property type="entry name" value="ATP-grasp"/>
</dbReference>
<feature type="binding site" evidence="11">
    <location>
        <position position="248"/>
    </location>
    <ligand>
        <name>Mn(2+)</name>
        <dbReference type="ChEBI" id="CHEBI:29035"/>
        <label>1</label>
    </ligand>
</feature>
<evidence type="ECO:0000313" key="14">
    <source>
        <dbReference type="Proteomes" id="UP000305760"/>
    </source>
</evidence>
<keyword evidence="5 11" id="KW-0067">ATP-binding</keyword>
<feature type="binding site" evidence="11">
    <location>
        <position position="260"/>
    </location>
    <ligand>
        <name>Mn(2+)</name>
        <dbReference type="ChEBI" id="CHEBI:29035"/>
        <label>2</label>
    </ligand>
</feature>
<evidence type="ECO:0000256" key="3">
    <source>
        <dbReference type="ARBA" id="ARBA00022723"/>
    </source>
</evidence>
<dbReference type="GO" id="GO:0046872">
    <property type="term" value="F:metal ion binding"/>
    <property type="evidence" value="ECO:0007669"/>
    <property type="project" value="UniProtKB-KW"/>
</dbReference>
<feature type="binding site" evidence="11">
    <location>
        <position position="262"/>
    </location>
    <ligand>
        <name>Mg(2+)</name>
        <dbReference type="ChEBI" id="CHEBI:18420"/>
        <label>2</label>
    </ligand>
</feature>
<dbReference type="InterPro" id="IPR041107">
    <property type="entry name" value="Rimk_N"/>
</dbReference>
<dbReference type="PROSITE" id="PS50975">
    <property type="entry name" value="ATP_GRASP"/>
    <property type="match status" value="1"/>
</dbReference>
<keyword evidence="3 11" id="KW-0479">Metal-binding</keyword>
<evidence type="ECO:0000259" key="12">
    <source>
        <dbReference type="PROSITE" id="PS50975"/>
    </source>
</evidence>
<dbReference type="InterPro" id="IPR013651">
    <property type="entry name" value="ATP-grasp_RimK-type"/>
</dbReference>
<dbReference type="OrthoDB" id="3865600at2"/>
<dbReference type="NCBIfam" id="NF007764">
    <property type="entry name" value="PRK10446.1"/>
    <property type="match status" value="1"/>
</dbReference>
<dbReference type="Pfam" id="PF18030">
    <property type="entry name" value="Rimk_N"/>
    <property type="match status" value="1"/>
</dbReference>
<feature type="binding site" evidence="11">
    <location>
        <position position="262"/>
    </location>
    <ligand>
        <name>Mn(2+)</name>
        <dbReference type="ChEBI" id="CHEBI:29035"/>
        <label>2</label>
    </ligand>
</feature>
<feature type="binding site" evidence="11">
    <location>
        <position position="260"/>
    </location>
    <ligand>
        <name>Mn(2+)</name>
        <dbReference type="ChEBI" id="CHEBI:29035"/>
        <label>1</label>
    </ligand>
</feature>
<evidence type="ECO:0000256" key="6">
    <source>
        <dbReference type="ARBA" id="ARBA00022842"/>
    </source>
</evidence>
<feature type="binding site" evidence="11">
    <location>
        <begin position="211"/>
        <end position="213"/>
    </location>
    <ligand>
        <name>ATP</name>
        <dbReference type="ChEBI" id="CHEBI:30616"/>
    </ligand>
</feature>
<comment type="similarity">
    <text evidence="11">Belongs to the RimK family.</text>
</comment>
<evidence type="ECO:0000313" key="13">
    <source>
        <dbReference type="EMBL" id="TNJ33743.1"/>
    </source>
</evidence>
<dbReference type="NCBIfam" id="TIGR00768">
    <property type="entry name" value="rimK_fam"/>
    <property type="match status" value="1"/>
</dbReference>
<protein>
    <recommendedName>
        <fullName evidence="10 11">Probable alpha-L-glutamate ligase</fullName>
        <ecNumber evidence="11">6.3.2.-</ecNumber>
    </recommendedName>
</protein>